<evidence type="ECO:0000256" key="6">
    <source>
        <dbReference type="RuleBase" id="RU367095"/>
    </source>
</evidence>
<dbReference type="PROSITE" id="PS51495">
    <property type="entry name" value="GLUE"/>
    <property type="match status" value="1"/>
</dbReference>
<organism evidence="9 10">
    <name type="scientific">Orbilia brochopaga</name>
    <dbReference type="NCBI Taxonomy" id="3140254"/>
    <lineage>
        <taxon>Eukaryota</taxon>
        <taxon>Fungi</taxon>
        <taxon>Dikarya</taxon>
        <taxon>Ascomycota</taxon>
        <taxon>Pezizomycotina</taxon>
        <taxon>Orbiliomycetes</taxon>
        <taxon>Orbiliales</taxon>
        <taxon>Orbiliaceae</taxon>
        <taxon>Orbilia</taxon>
    </lineage>
</organism>
<dbReference type="PANTHER" id="PTHR13128">
    <property type="entry name" value="VACUOLAR PROTEIN-SORTING-ASSOCIATED PROTEIN 36"/>
    <property type="match status" value="1"/>
</dbReference>
<dbReference type="PANTHER" id="PTHR13128:SF12">
    <property type="entry name" value="VACUOLAR PROTEIN-SORTING-ASSOCIATED PROTEIN 36"/>
    <property type="match status" value="1"/>
</dbReference>
<keyword evidence="3 6" id="KW-0967">Endosome</keyword>
<proteinExistence type="inferred from homology"/>
<dbReference type="InterPro" id="IPR037855">
    <property type="entry name" value="Vps36"/>
</dbReference>
<reference evidence="9 10" key="1">
    <citation type="submission" date="2019-10" db="EMBL/GenBank/DDBJ databases">
        <authorList>
            <person name="Palmer J.M."/>
        </authorList>
    </citation>
    <scope>NUCLEOTIDE SEQUENCE [LARGE SCALE GENOMIC DNA]</scope>
    <source>
        <strain evidence="9 10">TWF696</strain>
    </source>
</reference>
<evidence type="ECO:0000313" key="9">
    <source>
        <dbReference type="EMBL" id="KAK6353271.1"/>
    </source>
</evidence>
<keyword evidence="4 6" id="KW-0653">Protein transport</keyword>
<gene>
    <name evidence="9" type="ORF">TWF696_005248</name>
</gene>
<dbReference type="InterPro" id="IPR036443">
    <property type="entry name" value="Znf_RanBP2_sf"/>
</dbReference>
<dbReference type="Pfam" id="PF16988">
    <property type="entry name" value="Vps36-NZF-N"/>
    <property type="match status" value="1"/>
</dbReference>
<dbReference type="FunFam" id="1.10.10.10:FF:000165">
    <property type="entry name" value="Vacuolar protein sorting protein (Vps36)"/>
    <property type="match status" value="1"/>
</dbReference>
<dbReference type="SUPFAM" id="SSF50729">
    <property type="entry name" value="PH domain-like"/>
    <property type="match status" value="1"/>
</dbReference>
<evidence type="ECO:0000256" key="1">
    <source>
        <dbReference type="ARBA" id="ARBA00009697"/>
    </source>
</evidence>
<dbReference type="GO" id="GO:0043328">
    <property type="term" value="P:protein transport to vacuole involved in ubiquitin-dependent protein catabolic process via the multivesicular body sorting pathway"/>
    <property type="evidence" value="ECO:0007669"/>
    <property type="project" value="UniProtKB-UniRule"/>
</dbReference>
<dbReference type="FunFam" id="1.10.10.10:FF:000527">
    <property type="entry name" value="Vacuolar protein sorting protein (Vps36), putative"/>
    <property type="match status" value="1"/>
</dbReference>
<evidence type="ECO:0000256" key="3">
    <source>
        <dbReference type="ARBA" id="ARBA00022753"/>
    </source>
</evidence>
<dbReference type="InterPro" id="IPR040608">
    <property type="entry name" value="Snf8/Vps36"/>
</dbReference>
<dbReference type="Gene3D" id="2.30.30.380">
    <property type="entry name" value="Zn-finger domain of Sec23/24"/>
    <property type="match status" value="1"/>
</dbReference>
<dbReference type="InterPro" id="IPR021648">
    <property type="entry name" value="GLUE_dom"/>
</dbReference>
<keyword evidence="6" id="KW-0963">Cytoplasm</keyword>
<dbReference type="InterPro" id="IPR031558">
    <property type="entry name" value="Vps36-NZF-N"/>
</dbReference>
<evidence type="ECO:0000259" key="8">
    <source>
        <dbReference type="PROSITE" id="PS51495"/>
    </source>
</evidence>
<evidence type="ECO:0000256" key="4">
    <source>
        <dbReference type="ARBA" id="ARBA00022927"/>
    </source>
</evidence>
<comment type="caution">
    <text evidence="9">The sequence shown here is derived from an EMBL/GenBank/DDBJ whole genome shotgun (WGS) entry which is preliminary data.</text>
</comment>
<dbReference type="GO" id="GO:0000814">
    <property type="term" value="C:ESCRT II complex"/>
    <property type="evidence" value="ECO:0007669"/>
    <property type="project" value="UniProtKB-UniRule"/>
</dbReference>
<keyword evidence="2 6" id="KW-0813">Transport</keyword>
<accession>A0AAV9V0A2</accession>
<dbReference type="EMBL" id="JAVHNQ010000003">
    <property type="protein sequence ID" value="KAK6353271.1"/>
    <property type="molecule type" value="Genomic_DNA"/>
</dbReference>
<dbReference type="GO" id="GO:0031902">
    <property type="term" value="C:late endosome membrane"/>
    <property type="evidence" value="ECO:0007669"/>
    <property type="project" value="UniProtKB-UniRule"/>
</dbReference>
<dbReference type="SUPFAM" id="SSF46785">
    <property type="entry name" value="Winged helix' DNA-binding domain"/>
    <property type="match status" value="1"/>
</dbReference>
<dbReference type="Gene3D" id="1.10.10.10">
    <property type="entry name" value="Winged helix-like DNA-binding domain superfamily/Winged helix DNA-binding domain"/>
    <property type="match status" value="2"/>
</dbReference>
<evidence type="ECO:0000256" key="2">
    <source>
        <dbReference type="ARBA" id="ARBA00022448"/>
    </source>
</evidence>
<evidence type="ECO:0000313" key="10">
    <source>
        <dbReference type="Proteomes" id="UP001375240"/>
    </source>
</evidence>
<dbReference type="GO" id="GO:0043130">
    <property type="term" value="F:ubiquitin binding"/>
    <property type="evidence" value="ECO:0007669"/>
    <property type="project" value="UniProtKB-UniRule"/>
</dbReference>
<dbReference type="AlphaFoldDB" id="A0AAV9V0A2"/>
<evidence type="ECO:0000256" key="7">
    <source>
        <dbReference type="SAM" id="MobiDB-lite"/>
    </source>
</evidence>
<feature type="region of interest" description="Disordered" evidence="7">
    <location>
        <begin position="104"/>
        <end position="129"/>
    </location>
</feature>
<dbReference type="InterPro" id="IPR036388">
    <property type="entry name" value="WH-like_DNA-bd_sf"/>
</dbReference>
<name>A0AAV9V0A2_9PEZI</name>
<feature type="compositionally biased region" description="Low complexity" evidence="7">
    <location>
        <begin position="115"/>
        <end position="129"/>
    </location>
</feature>
<dbReference type="Pfam" id="PF11605">
    <property type="entry name" value="Vps36_ESCRT-II"/>
    <property type="match status" value="1"/>
</dbReference>
<sequence>MAFRKLDLTPALRPLLLPNETLLFVQDAVGLYEGRYKVPNYQNGSAYLTTHRICFINNDEPRRYSAALELKDVKKFELYNGFLKSSPKITLYLRPSDPSLLNLGGRSASRSPTYTPVQTPPRSSTPSQSIGINRQWICPICTFPNPFPSNFGPASPIPPCLTCGVKPNRSVLDAVMNASGPTPKPTSQPSSDSALLQAGIDRSKNACPRCTFINDHALRNCEICGEVLSSDDIDESLSTGGARSRNESPGPAYLGSIPPSEQIDSVKLSFRGGGERSYMEKLKGAMTQRKWLLEQAPVVPTITSGAANLTLDSRDNDPTLLNSTPEVTERIIGVRGLERQSRNLRMNNERTIAGAFEDLEALMSRAKEIIALAESFATQLSDNPSLANSDATEALNNSANLLALRPTDFTVTKDQISSSSSTSTSLYHAELARSIADFLADDRRSILKKEGGAITLVDLWAIYNRARGIELISPSDLENAAKLFDKLQLPVRLRQFKSGLLVIQERNRTDEKVAKSVLAWLDTLADVNTWDLKTDRRWGKSILARDAAEKFGWSIAVATEELEMVEERGALCREVGIEGVRWWKNPWMPDQ</sequence>
<evidence type="ECO:0000256" key="5">
    <source>
        <dbReference type="ARBA" id="ARBA00023054"/>
    </source>
</evidence>
<dbReference type="SUPFAM" id="SSF90209">
    <property type="entry name" value="Ran binding protein zinc finger-like"/>
    <property type="match status" value="1"/>
</dbReference>
<dbReference type="Gene3D" id="2.30.29.30">
    <property type="entry name" value="Pleckstrin-homology domain (PH domain)/Phosphotyrosine-binding domain (PTB)"/>
    <property type="match status" value="1"/>
</dbReference>
<dbReference type="Proteomes" id="UP001375240">
    <property type="component" value="Unassembled WGS sequence"/>
</dbReference>
<keyword evidence="5" id="KW-0175">Coiled coil</keyword>
<comment type="subunit">
    <text evidence="6">Component of the endosomal sorting complex required for transport II (ESCRT-II).</text>
</comment>
<dbReference type="InterPro" id="IPR011993">
    <property type="entry name" value="PH-like_dom_sf"/>
</dbReference>
<feature type="region of interest" description="Disordered" evidence="7">
    <location>
        <begin position="235"/>
        <end position="258"/>
    </location>
</feature>
<dbReference type="Pfam" id="PF04157">
    <property type="entry name" value="EAP30"/>
    <property type="match status" value="1"/>
</dbReference>
<comment type="similarity">
    <text evidence="1 6">Belongs to the VPS36 family.</text>
</comment>
<comment type="function">
    <text evidence="6">Component of the ESCRT-II complex (endosomal sorting complex required for transport II), which is required for multivesicular body (MVB) formation and sorting of endosomal cargo proteins into MVBs.</text>
</comment>
<comment type="subcellular location">
    <subcellularLocation>
        <location evidence="6">Cytoplasm</location>
    </subcellularLocation>
    <subcellularLocation>
        <location evidence="6">Endosome</location>
    </subcellularLocation>
</comment>
<protein>
    <recommendedName>
        <fullName evidence="6">Vacuolar protein-sorting-associated protein 36</fullName>
    </recommendedName>
    <alternativeName>
        <fullName evidence="6">ESCRT-II complex subunit VPS36</fullName>
    </alternativeName>
</protein>
<dbReference type="GO" id="GO:0032266">
    <property type="term" value="F:phosphatidylinositol-3-phosphate binding"/>
    <property type="evidence" value="ECO:0007669"/>
    <property type="project" value="UniProtKB-UniRule"/>
</dbReference>
<feature type="domain" description="GLUE N-terminal" evidence="8">
    <location>
        <begin position="6"/>
        <end position="298"/>
    </location>
</feature>
<dbReference type="InterPro" id="IPR036390">
    <property type="entry name" value="WH_DNA-bd_sf"/>
</dbReference>
<keyword evidence="10" id="KW-1185">Reference proteome</keyword>
<dbReference type="Gene3D" id="6.10.140.260">
    <property type="match status" value="1"/>
</dbReference>